<evidence type="ECO:0000313" key="3">
    <source>
        <dbReference type="Proteomes" id="UP000299102"/>
    </source>
</evidence>
<protein>
    <submittedName>
        <fullName evidence="2">Uncharacterized protein</fullName>
    </submittedName>
</protein>
<organism evidence="2 3">
    <name type="scientific">Eumeta variegata</name>
    <name type="common">Bagworm moth</name>
    <name type="synonym">Eumeta japonica</name>
    <dbReference type="NCBI Taxonomy" id="151549"/>
    <lineage>
        <taxon>Eukaryota</taxon>
        <taxon>Metazoa</taxon>
        <taxon>Ecdysozoa</taxon>
        <taxon>Arthropoda</taxon>
        <taxon>Hexapoda</taxon>
        <taxon>Insecta</taxon>
        <taxon>Pterygota</taxon>
        <taxon>Neoptera</taxon>
        <taxon>Endopterygota</taxon>
        <taxon>Lepidoptera</taxon>
        <taxon>Glossata</taxon>
        <taxon>Ditrysia</taxon>
        <taxon>Tineoidea</taxon>
        <taxon>Psychidae</taxon>
        <taxon>Oiketicinae</taxon>
        <taxon>Eumeta</taxon>
    </lineage>
</organism>
<reference evidence="2 3" key="1">
    <citation type="journal article" date="2019" name="Commun. Biol.">
        <title>The bagworm genome reveals a unique fibroin gene that provides high tensile strength.</title>
        <authorList>
            <person name="Kono N."/>
            <person name="Nakamura H."/>
            <person name="Ohtoshi R."/>
            <person name="Tomita M."/>
            <person name="Numata K."/>
            <person name="Arakawa K."/>
        </authorList>
    </citation>
    <scope>NUCLEOTIDE SEQUENCE [LARGE SCALE GENOMIC DNA]</scope>
</reference>
<keyword evidence="3" id="KW-1185">Reference proteome</keyword>
<feature type="region of interest" description="Disordered" evidence="1">
    <location>
        <begin position="377"/>
        <end position="408"/>
    </location>
</feature>
<proteinExistence type="predicted"/>
<name>A0A4C1YRS4_EUMVA</name>
<sequence>MVATYEAVSSAFVRLSIRNDDGLLDVAIDGEMLPQALVRGVIGQTADEEFGPGRILLAGQRAQGQQPLGLGLEPARHQHSLHALRRDGTIYELTLDGSTPRMTLITFFGSQWFQYVHTRRELVADWRRWRCAAAVHVAGGRQAGAPHLILVPAPSATLCLGGVRGAARCTPRPRPRCVCCTLVTLTADLSTTDNETSFTYTSNEKFCKSQNPIWARHLEIMDDIRVIKITINWTPQKKRLRGRSGKLCKDCVEQNLKSMGRKKFWRRKDRAKWEKVVEEAKIHKRFTERGRKIPQYICPTYRWKDSLKQDVNCCNRDHDEFIQQLASRWHWLYRRYCACVIPLFTRNLVTHACLEFRRWGTSSLYLLHGMTLRSSYESRRAAPKSDEHEARGRPTAGRRRDEISPSRRRRRIRLAVQSQRDRDRRECSIAVPDMEAKLPCSMNSYSVVGSTHACAEAAVPLAHPHGAPHPFVCDEKKIDRRIYRN</sequence>
<dbReference type="OrthoDB" id="7486992at2759"/>
<feature type="compositionally biased region" description="Basic and acidic residues" evidence="1">
    <location>
        <begin position="377"/>
        <end position="405"/>
    </location>
</feature>
<dbReference type="Proteomes" id="UP000299102">
    <property type="component" value="Unassembled WGS sequence"/>
</dbReference>
<dbReference type="AlphaFoldDB" id="A0A4C1YRS4"/>
<accession>A0A4C1YRS4</accession>
<gene>
    <name evidence="2" type="ORF">EVAR_90248_1</name>
</gene>
<evidence type="ECO:0000256" key="1">
    <source>
        <dbReference type="SAM" id="MobiDB-lite"/>
    </source>
</evidence>
<evidence type="ECO:0000313" key="2">
    <source>
        <dbReference type="EMBL" id="GBP77612.1"/>
    </source>
</evidence>
<dbReference type="EMBL" id="BGZK01001338">
    <property type="protein sequence ID" value="GBP77612.1"/>
    <property type="molecule type" value="Genomic_DNA"/>
</dbReference>
<comment type="caution">
    <text evidence="2">The sequence shown here is derived from an EMBL/GenBank/DDBJ whole genome shotgun (WGS) entry which is preliminary data.</text>
</comment>